<dbReference type="Proteomes" id="UP000094622">
    <property type="component" value="Unassembled WGS sequence"/>
</dbReference>
<accession>A0A1E3GPJ3</accession>
<comment type="caution">
    <text evidence="2">The sequence shown here is derived from an EMBL/GenBank/DDBJ whole genome shotgun (WGS) entry which is preliminary data.</text>
</comment>
<dbReference type="EMBL" id="MCRJ01000244">
    <property type="protein sequence ID" value="ODN65959.1"/>
    <property type="molecule type" value="Genomic_DNA"/>
</dbReference>
<evidence type="ECO:0000256" key="1">
    <source>
        <dbReference type="SAM" id="MobiDB-lite"/>
    </source>
</evidence>
<evidence type="ECO:0000313" key="2">
    <source>
        <dbReference type="EMBL" id="ODN65959.1"/>
    </source>
</evidence>
<keyword evidence="3" id="KW-1185">Reference proteome</keyword>
<reference evidence="2 3" key="1">
    <citation type="submission" date="2016-07" db="EMBL/GenBank/DDBJ databases">
        <title>Draft Genome Sequence of Methylobrevis pamukkalensis PK2.</title>
        <authorList>
            <person name="Vasilenko O.V."/>
            <person name="Doronina N.V."/>
            <person name="Shmareva M.N."/>
            <person name="Tarlachkov S.V."/>
            <person name="Mustakhimov I."/>
            <person name="Trotsenko Y.A."/>
        </authorList>
    </citation>
    <scope>NUCLEOTIDE SEQUENCE [LARGE SCALE GENOMIC DNA]</scope>
    <source>
        <strain evidence="2 3">PK2</strain>
    </source>
</reference>
<feature type="region of interest" description="Disordered" evidence="1">
    <location>
        <begin position="145"/>
        <end position="216"/>
    </location>
</feature>
<feature type="compositionally biased region" description="Basic and acidic residues" evidence="1">
    <location>
        <begin position="42"/>
        <end position="51"/>
    </location>
</feature>
<gene>
    <name evidence="2" type="ORF">A6302_04478</name>
</gene>
<organism evidence="2 3">
    <name type="scientific">Methylobrevis pamukkalensis</name>
    <dbReference type="NCBI Taxonomy" id="1439726"/>
    <lineage>
        <taxon>Bacteria</taxon>
        <taxon>Pseudomonadati</taxon>
        <taxon>Pseudomonadota</taxon>
        <taxon>Alphaproteobacteria</taxon>
        <taxon>Hyphomicrobiales</taxon>
        <taxon>Pleomorphomonadaceae</taxon>
        <taxon>Methylobrevis</taxon>
    </lineage>
</organism>
<feature type="region of interest" description="Disordered" evidence="1">
    <location>
        <begin position="1"/>
        <end position="51"/>
    </location>
</feature>
<dbReference type="AlphaFoldDB" id="A0A1E3GPJ3"/>
<evidence type="ECO:0000313" key="3">
    <source>
        <dbReference type="Proteomes" id="UP000094622"/>
    </source>
</evidence>
<proteinExistence type="predicted"/>
<protein>
    <submittedName>
        <fullName evidence="2">Uncharacterized protein</fullName>
    </submittedName>
</protein>
<sequence length="216" mass="23044">MVPDRFPEGRRLLDRPRMQVGGIGQRPPGPRFAGDPEAGHSGGRDLFGRRGPERDFGHRLLLLRRENITSLAGGNAGCMSIGRNAAVGRLRRMWARHKGCGLSGSCRMGTTQAERVALCSGSMHGLAAERQLRGGRQGGAGVVATSLPSSPGLTRRPNRRASPPNSAITRHAASDREIAARGYAIGLPGQPRQRRWKGRSPNVSALVRAGPQGPTD</sequence>
<name>A0A1E3GPJ3_9HYPH</name>
<feature type="compositionally biased region" description="Basic and acidic residues" evidence="1">
    <location>
        <begin position="1"/>
        <end position="17"/>
    </location>
</feature>